<evidence type="ECO:0008006" key="9">
    <source>
        <dbReference type="Google" id="ProtNLM"/>
    </source>
</evidence>
<keyword evidence="5" id="KW-0539">Nucleus</keyword>
<proteinExistence type="inferred from homology"/>
<dbReference type="PANTHER" id="PTHR13556:SF2">
    <property type="entry name" value="TRANSCRIPTIONAL ADAPTER 3"/>
    <property type="match status" value="1"/>
</dbReference>
<keyword evidence="3" id="KW-0805">Transcription regulation</keyword>
<evidence type="ECO:0000256" key="2">
    <source>
        <dbReference type="ARBA" id="ARBA00005330"/>
    </source>
</evidence>
<feature type="compositionally biased region" description="Low complexity" evidence="6">
    <location>
        <begin position="216"/>
        <end position="230"/>
    </location>
</feature>
<name>A0AAD6HI04_9EURO</name>
<feature type="compositionally biased region" description="Low complexity" evidence="6">
    <location>
        <begin position="189"/>
        <end position="206"/>
    </location>
</feature>
<feature type="region of interest" description="Disordered" evidence="6">
    <location>
        <begin position="413"/>
        <end position="465"/>
    </location>
</feature>
<sequence length="658" mass="72610">MPSAYKSKGKGRDARQSRSRNTTPSNAGGAPVAIPPLPSYLENDVTKVIELANSQYTELLGLVDGPNIPDSKTLEALVEHLNNLSDMADTRGEMFNAGMREMSHKRKEVIEDQDLSREVADRARLKRETEDDDDVIHKGKLKKRKDRGSVKEERPLSHGAHEISRQDGAETKIEGAASPVSKHSKNAASDGSSSLSPPSMLSPSGPTAENDGTAAPESPGSDSSDSSHQPEPQPAVPQIQVFGNNPLKFDDPTIYHIRDIFPETTDDEKKEIYSVAHFPKSDLAHMMAGIAPDKDFSNAKPANQVSANTFQAYIDPYIRPLMEEDIAWLRERGDRVTPFIIPRRGKKPYRQVWAEEDGLPYDQPQDNKDQLPLNQGRSNIDQLTDDKLETNDVSIGPLLSRLCSLLRYEHRTLPEDSANPTTGDSSAPAAIGGGDAMEIDQPSTELDTKPENKSLPPATAFRDANPNEFKTSVAKLDHAQLDERAKAELRYIGFLGPEDNPDYDAHYDDEVAERLRLLQGELKKQIVTNNARKARILGIAQEHMALLEFTTIQDDLDTQVQQAYLKRTRTMGKSKKGSQAKHRPGGAGGGSHVAAGVSRPAVGDAAKTVMDRRKRWNDAFLPIFDDIKTTIPSASETIFDPIAMAEYEKAELENWDEE</sequence>
<evidence type="ECO:0000256" key="1">
    <source>
        <dbReference type="ARBA" id="ARBA00004123"/>
    </source>
</evidence>
<protein>
    <recommendedName>
        <fullName evidence="9">Transcriptional regulator Ngg1</fullName>
    </recommendedName>
</protein>
<dbReference type="Proteomes" id="UP001215712">
    <property type="component" value="Unassembled WGS sequence"/>
</dbReference>
<feature type="compositionally biased region" description="Basic and acidic residues" evidence="6">
    <location>
        <begin position="147"/>
        <end position="173"/>
    </location>
</feature>
<dbReference type="GO" id="GO:0005634">
    <property type="term" value="C:nucleus"/>
    <property type="evidence" value="ECO:0007669"/>
    <property type="project" value="UniProtKB-SubCell"/>
</dbReference>
<dbReference type="AlphaFoldDB" id="A0AAD6HI04"/>
<comment type="similarity">
    <text evidence="2">Belongs to the NGG1 family.</text>
</comment>
<dbReference type="Pfam" id="PF10198">
    <property type="entry name" value="Ada3"/>
    <property type="match status" value="1"/>
</dbReference>
<dbReference type="GO" id="GO:0000124">
    <property type="term" value="C:SAGA complex"/>
    <property type="evidence" value="ECO:0007669"/>
    <property type="project" value="TreeGrafter"/>
</dbReference>
<evidence type="ECO:0000256" key="3">
    <source>
        <dbReference type="ARBA" id="ARBA00023015"/>
    </source>
</evidence>
<dbReference type="PANTHER" id="PTHR13556">
    <property type="entry name" value="TRANSCRIPTIONAL ADAPTER 3-RELATED"/>
    <property type="match status" value="1"/>
</dbReference>
<evidence type="ECO:0000313" key="7">
    <source>
        <dbReference type="EMBL" id="KAJ5719144.1"/>
    </source>
</evidence>
<dbReference type="GO" id="GO:0003713">
    <property type="term" value="F:transcription coactivator activity"/>
    <property type="evidence" value="ECO:0007669"/>
    <property type="project" value="TreeGrafter"/>
</dbReference>
<feature type="region of interest" description="Disordered" evidence="6">
    <location>
        <begin position="126"/>
        <end position="245"/>
    </location>
</feature>
<comment type="subcellular location">
    <subcellularLocation>
        <location evidence="1">Nucleus</location>
    </subcellularLocation>
</comment>
<feature type="compositionally biased region" description="Basic residues" evidence="6">
    <location>
        <begin position="569"/>
        <end position="584"/>
    </location>
</feature>
<dbReference type="GO" id="GO:0006357">
    <property type="term" value="P:regulation of transcription by RNA polymerase II"/>
    <property type="evidence" value="ECO:0007669"/>
    <property type="project" value="TreeGrafter"/>
</dbReference>
<dbReference type="EMBL" id="JAQJAN010000011">
    <property type="protein sequence ID" value="KAJ5719144.1"/>
    <property type="molecule type" value="Genomic_DNA"/>
</dbReference>
<accession>A0AAD6HI04</accession>
<feature type="region of interest" description="Disordered" evidence="6">
    <location>
        <begin position="1"/>
        <end position="37"/>
    </location>
</feature>
<evidence type="ECO:0000256" key="4">
    <source>
        <dbReference type="ARBA" id="ARBA00023163"/>
    </source>
</evidence>
<reference evidence="7" key="2">
    <citation type="submission" date="2023-01" db="EMBL/GenBank/DDBJ databases">
        <authorList>
            <person name="Petersen C."/>
        </authorList>
    </citation>
    <scope>NUCLEOTIDE SEQUENCE</scope>
    <source>
        <strain evidence="7">IBT 17514</strain>
    </source>
</reference>
<evidence type="ECO:0000256" key="6">
    <source>
        <dbReference type="SAM" id="MobiDB-lite"/>
    </source>
</evidence>
<reference evidence="7" key="1">
    <citation type="journal article" date="2023" name="IMA Fungus">
        <title>Comparative genomic study of the Penicillium genus elucidates a diverse pangenome and 15 lateral gene transfer events.</title>
        <authorList>
            <person name="Petersen C."/>
            <person name="Sorensen T."/>
            <person name="Nielsen M.R."/>
            <person name="Sondergaard T.E."/>
            <person name="Sorensen J.L."/>
            <person name="Fitzpatrick D.A."/>
            <person name="Frisvad J.C."/>
            <person name="Nielsen K.L."/>
        </authorList>
    </citation>
    <scope>NUCLEOTIDE SEQUENCE</scope>
    <source>
        <strain evidence="7">IBT 17514</strain>
    </source>
</reference>
<organism evidence="7 8">
    <name type="scientific">Penicillium malachiteum</name>
    <dbReference type="NCBI Taxonomy" id="1324776"/>
    <lineage>
        <taxon>Eukaryota</taxon>
        <taxon>Fungi</taxon>
        <taxon>Dikarya</taxon>
        <taxon>Ascomycota</taxon>
        <taxon>Pezizomycotina</taxon>
        <taxon>Eurotiomycetes</taxon>
        <taxon>Eurotiomycetidae</taxon>
        <taxon>Eurotiales</taxon>
        <taxon>Aspergillaceae</taxon>
        <taxon>Penicillium</taxon>
    </lineage>
</organism>
<keyword evidence="8" id="KW-1185">Reference proteome</keyword>
<evidence type="ECO:0000313" key="8">
    <source>
        <dbReference type="Proteomes" id="UP001215712"/>
    </source>
</evidence>
<feature type="region of interest" description="Disordered" evidence="6">
    <location>
        <begin position="358"/>
        <end position="378"/>
    </location>
</feature>
<feature type="region of interest" description="Disordered" evidence="6">
    <location>
        <begin position="569"/>
        <end position="596"/>
    </location>
</feature>
<dbReference type="InterPro" id="IPR019340">
    <property type="entry name" value="Histone_AcTrfase_su3"/>
</dbReference>
<gene>
    <name evidence="7" type="ORF">N7493_007599</name>
</gene>
<comment type="caution">
    <text evidence="7">The sequence shown here is derived from an EMBL/GenBank/DDBJ whole genome shotgun (WGS) entry which is preliminary data.</text>
</comment>
<keyword evidence="4" id="KW-0804">Transcription</keyword>
<evidence type="ECO:0000256" key="5">
    <source>
        <dbReference type="ARBA" id="ARBA00023242"/>
    </source>
</evidence>